<dbReference type="AlphaFoldDB" id="A0AAW6LT69"/>
<organism evidence="1 2">
    <name type="scientific">Rhodococcus qingshengii</name>
    <dbReference type="NCBI Taxonomy" id="334542"/>
    <lineage>
        <taxon>Bacteria</taxon>
        <taxon>Bacillati</taxon>
        <taxon>Actinomycetota</taxon>
        <taxon>Actinomycetes</taxon>
        <taxon>Mycobacteriales</taxon>
        <taxon>Nocardiaceae</taxon>
        <taxon>Rhodococcus</taxon>
        <taxon>Rhodococcus erythropolis group</taxon>
    </lineage>
</organism>
<reference evidence="1" key="1">
    <citation type="submission" date="2023-02" db="EMBL/GenBank/DDBJ databases">
        <title>A novel hydrolase synthesized by Rhodococcus erythropolis HQ is responsible for the detoxification of Zearalenone.</title>
        <authorList>
            <person name="Hu J."/>
            <person name="Xu J."/>
        </authorList>
    </citation>
    <scope>NUCLEOTIDE SEQUENCE</scope>
    <source>
        <strain evidence="1">HQ</strain>
    </source>
</reference>
<proteinExistence type="predicted"/>
<accession>A0AAW6LT69</accession>
<name>A0AAW6LT69_RHOSG</name>
<comment type="caution">
    <text evidence="1">The sequence shown here is derived from an EMBL/GenBank/DDBJ whole genome shotgun (WGS) entry which is preliminary data.</text>
</comment>
<dbReference type="Proteomes" id="UP001217325">
    <property type="component" value="Unassembled WGS sequence"/>
</dbReference>
<protein>
    <recommendedName>
        <fullName evidence="3">Glyoxalase</fullName>
    </recommendedName>
</protein>
<evidence type="ECO:0000313" key="2">
    <source>
        <dbReference type="Proteomes" id="UP001217325"/>
    </source>
</evidence>
<evidence type="ECO:0008006" key="3">
    <source>
        <dbReference type="Google" id="ProtNLM"/>
    </source>
</evidence>
<dbReference type="EMBL" id="JARDXE010000014">
    <property type="protein sequence ID" value="MDE8647633.1"/>
    <property type="molecule type" value="Genomic_DNA"/>
</dbReference>
<evidence type="ECO:0000313" key="1">
    <source>
        <dbReference type="EMBL" id="MDE8647633.1"/>
    </source>
</evidence>
<dbReference type="RefSeq" id="WP_097388318.1">
    <property type="nucleotide sequence ID" value="NZ_JAOBTA010000009.1"/>
</dbReference>
<gene>
    <name evidence="1" type="ORF">PXH69_21900</name>
</gene>
<sequence length="77" mass="8694">MAFDISALNPKQQEVVAFWQGYNVPGEWRLGATDERGATEVFMKGDGFEWSILIEPNGEMATQERRDGGEWETGIEI</sequence>